<sequence length="92" mass="10127">PTFTENKTKYIGTDENASSPPAPTFTGPTSEAVLNIRRQAAEAARRARETQEQERIEALRRGQQPSSNDEDRDQPDTDPATAAADRTAKARE</sequence>
<dbReference type="AlphaFoldDB" id="A0A699X711"/>
<reference evidence="2" key="1">
    <citation type="journal article" date="2019" name="Sci. Rep.">
        <title>Draft genome of Tanacetum cinerariifolium, the natural source of mosquito coil.</title>
        <authorList>
            <person name="Yamashiro T."/>
            <person name="Shiraishi A."/>
            <person name="Satake H."/>
            <person name="Nakayama K."/>
        </authorList>
    </citation>
    <scope>NUCLEOTIDE SEQUENCE</scope>
</reference>
<gene>
    <name evidence="2" type="ORF">Tci_927871</name>
</gene>
<protein>
    <submittedName>
        <fullName evidence="2">Uncharacterized protein</fullName>
    </submittedName>
</protein>
<feature type="non-terminal residue" evidence="2">
    <location>
        <position position="92"/>
    </location>
</feature>
<comment type="caution">
    <text evidence="2">The sequence shown here is derived from an EMBL/GenBank/DDBJ whole genome shotgun (WGS) entry which is preliminary data.</text>
</comment>
<name>A0A699X711_TANCI</name>
<feature type="region of interest" description="Disordered" evidence="1">
    <location>
        <begin position="1"/>
        <end position="92"/>
    </location>
</feature>
<feature type="non-terminal residue" evidence="2">
    <location>
        <position position="1"/>
    </location>
</feature>
<proteinExistence type="predicted"/>
<accession>A0A699X711</accession>
<organism evidence="2">
    <name type="scientific">Tanacetum cinerariifolium</name>
    <name type="common">Dalmatian daisy</name>
    <name type="synonym">Chrysanthemum cinerariifolium</name>
    <dbReference type="NCBI Taxonomy" id="118510"/>
    <lineage>
        <taxon>Eukaryota</taxon>
        <taxon>Viridiplantae</taxon>
        <taxon>Streptophyta</taxon>
        <taxon>Embryophyta</taxon>
        <taxon>Tracheophyta</taxon>
        <taxon>Spermatophyta</taxon>
        <taxon>Magnoliopsida</taxon>
        <taxon>eudicotyledons</taxon>
        <taxon>Gunneridae</taxon>
        <taxon>Pentapetalae</taxon>
        <taxon>asterids</taxon>
        <taxon>campanulids</taxon>
        <taxon>Asterales</taxon>
        <taxon>Asteraceae</taxon>
        <taxon>Asteroideae</taxon>
        <taxon>Anthemideae</taxon>
        <taxon>Anthemidinae</taxon>
        <taxon>Tanacetum</taxon>
    </lineage>
</organism>
<dbReference type="EMBL" id="BKCJ011823209">
    <property type="protein sequence ID" value="GFD55902.1"/>
    <property type="molecule type" value="Genomic_DNA"/>
</dbReference>
<evidence type="ECO:0000313" key="2">
    <source>
        <dbReference type="EMBL" id="GFD55902.1"/>
    </source>
</evidence>
<evidence type="ECO:0000256" key="1">
    <source>
        <dbReference type="SAM" id="MobiDB-lite"/>
    </source>
</evidence>
<feature type="compositionally biased region" description="Basic and acidic residues" evidence="1">
    <location>
        <begin position="39"/>
        <end position="60"/>
    </location>
</feature>